<evidence type="ECO:0000313" key="5">
    <source>
        <dbReference type="Proteomes" id="UP000278807"/>
    </source>
</evidence>
<dbReference type="PROSITE" id="PS50279">
    <property type="entry name" value="BPTI_KUNITZ_2"/>
    <property type="match status" value="1"/>
</dbReference>
<feature type="signal peptide" evidence="2">
    <location>
        <begin position="1"/>
        <end position="18"/>
    </location>
</feature>
<evidence type="ECO:0000256" key="1">
    <source>
        <dbReference type="ARBA" id="ARBA00023157"/>
    </source>
</evidence>
<feature type="chain" id="PRO_5043131588" evidence="2">
    <location>
        <begin position="19"/>
        <end position="89"/>
    </location>
</feature>
<proteinExistence type="predicted"/>
<dbReference type="STRING" id="102285.A0A0R3T105"/>
<reference evidence="4 5" key="2">
    <citation type="submission" date="2018-11" db="EMBL/GenBank/DDBJ databases">
        <authorList>
            <consortium name="Pathogen Informatics"/>
        </authorList>
    </citation>
    <scope>NUCLEOTIDE SEQUENCE [LARGE SCALE GENOMIC DNA]</scope>
</reference>
<gene>
    <name evidence="4" type="ORF">HNAJ_LOCUS532</name>
</gene>
<name>A0A0R3T105_RODNA</name>
<dbReference type="PANTHER" id="PTHR10083">
    <property type="entry name" value="KUNITZ-TYPE PROTEASE INHIBITOR-RELATED"/>
    <property type="match status" value="1"/>
</dbReference>
<dbReference type="SMART" id="SM00131">
    <property type="entry name" value="KU"/>
    <property type="match status" value="1"/>
</dbReference>
<keyword evidence="2" id="KW-0732">Signal</keyword>
<organism evidence="6">
    <name type="scientific">Rodentolepis nana</name>
    <name type="common">Dwarf tapeworm</name>
    <name type="synonym">Hymenolepis nana</name>
    <dbReference type="NCBI Taxonomy" id="102285"/>
    <lineage>
        <taxon>Eukaryota</taxon>
        <taxon>Metazoa</taxon>
        <taxon>Spiralia</taxon>
        <taxon>Lophotrochozoa</taxon>
        <taxon>Platyhelminthes</taxon>
        <taxon>Cestoda</taxon>
        <taxon>Eucestoda</taxon>
        <taxon>Cyclophyllidea</taxon>
        <taxon>Hymenolepididae</taxon>
        <taxon>Rodentolepis</taxon>
    </lineage>
</organism>
<evidence type="ECO:0000256" key="2">
    <source>
        <dbReference type="SAM" id="SignalP"/>
    </source>
</evidence>
<sequence>MHCAILRIVLFVLLVASGLPVGGCWGSMSLINRCFMPIDSGKCRGYFIRYGYDSETDDCYPFIYGGCRGNRNNFFTYEECMQRCYLKFK</sequence>
<dbReference type="Proteomes" id="UP000278807">
    <property type="component" value="Unassembled WGS sequence"/>
</dbReference>
<dbReference type="PANTHER" id="PTHR10083:SF374">
    <property type="entry name" value="BPTI_KUNITZ INHIBITOR DOMAIN-CONTAINING PROTEIN"/>
    <property type="match status" value="1"/>
</dbReference>
<dbReference type="WBParaSite" id="HNAJ_0000053101-mRNA-1">
    <property type="protein sequence ID" value="HNAJ_0000053101-mRNA-1"/>
    <property type="gene ID" value="HNAJ_0000053101"/>
</dbReference>
<protein>
    <submittedName>
        <fullName evidence="6">BPTI/Kunitz inhibitor domain-containing protein</fullName>
    </submittedName>
</protein>
<dbReference type="InterPro" id="IPR036880">
    <property type="entry name" value="Kunitz_BPTI_sf"/>
</dbReference>
<dbReference type="InterPro" id="IPR050098">
    <property type="entry name" value="TFPI/VKTCI-like"/>
</dbReference>
<dbReference type="Gene3D" id="4.10.410.10">
    <property type="entry name" value="Pancreatic trypsin inhibitor Kunitz domain"/>
    <property type="match status" value="1"/>
</dbReference>
<reference evidence="6" key="1">
    <citation type="submission" date="2017-02" db="UniProtKB">
        <authorList>
            <consortium name="WormBaseParasite"/>
        </authorList>
    </citation>
    <scope>IDENTIFICATION</scope>
</reference>
<dbReference type="OrthoDB" id="4473401at2759"/>
<dbReference type="CDD" id="cd00109">
    <property type="entry name" value="Kunitz-type"/>
    <property type="match status" value="1"/>
</dbReference>
<dbReference type="GO" id="GO:0004867">
    <property type="term" value="F:serine-type endopeptidase inhibitor activity"/>
    <property type="evidence" value="ECO:0007669"/>
    <property type="project" value="InterPro"/>
</dbReference>
<dbReference type="InterPro" id="IPR002223">
    <property type="entry name" value="Kunitz_BPTI"/>
</dbReference>
<evidence type="ECO:0000259" key="3">
    <source>
        <dbReference type="PROSITE" id="PS50279"/>
    </source>
</evidence>
<dbReference type="Pfam" id="PF00014">
    <property type="entry name" value="Kunitz_BPTI"/>
    <property type="match status" value="1"/>
</dbReference>
<accession>A0A0R3T105</accession>
<dbReference type="SUPFAM" id="SSF57362">
    <property type="entry name" value="BPTI-like"/>
    <property type="match status" value="1"/>
</dbReference>
<dbReference type="AlphaFoldDB" id="A0A0R3T105"/>
<keyword evidence="1" id="KW-1015">Disulfide bond</keyword>
<evidence type="ECO:0000313" key="6">
    <source>
        <dbReference type="WBParaSite" id="HNAJ_0000053101-mRNA-1"/>
    </source>
</evidence>
<dbReference type="PROSITE" id="PS00280">
    <property type="entry name" value="BPTI_KUNITZ_1"/>
    <property type="match status" value="1"/>
</dbReference>
<evidence type="ECO:0000313" key="4">
    <source>
        <dbReference type="EMBL" id="VDN96391.1"/>
    </source>
</evidence>
<keyword evidence="5" id="KW-1185">Reference proteome</keyword>
<dbReference type="GO" id="GO:0005615">
    <property type="term" value="C:extracellular space"/>
    <property type="evidence" value="ECO:0007669"/>
    <property type="project" value="TreeGrafter"/>
</dbReference>
<feature type="domain" description="BPTI/Kunitz inhibitor" evidence="3">
    <location>
        <begin position="34"/>
        <end position="84"/>
    </location>
</feature>
<dbReference type="EMBL" id="UZAE01000152">
    <property type="protein sequence ID" value="VDN96391.1"/>
    <property type="molecule type" value="Genomic_DNA"/>
</dbReference>
<dbReference type="InterPro" id="IPR020901">
    <property type="entry name" value="Prtase_inh_Kunz-CS"/>
</dbReference>
<dbReference type="PRINTS" id="PR00759">
    <property type="entry name" value="BASICPTASE"/>
</dbReference>